<organism evidence="1 2">
    <name type="scientific">Heterobasidion irregulare (strain TC 32-1)</name>
    <dbReference type="NCBI Taxonomy" id="747525"/>
    <lineage>
        <taxon>Eukaryota</taxon>
        <taxon>Fungi</taxon>
        <taxon>Dikarya</taxon>
        <taxon>Basidiomycota</taxon>
        <taxon>Agaricomycotina</taxon>
        <taxon>Agaricomycetes</taxon>
        <taxon>Russulales</taxon>
        <taxon>Bondarzewiaceae</taxon>
        <taxon>Heterobasidion</taxon>
        <taxon>Heterobasidion annosum species complex</taxon>
    </lineage>
</organism>
<dbReference type="AlphaFoldDB" id="W4K2B6"/>
<dbReference type="InParanoid" id="W4K2B6"/>
<reference evidence="1 2" key="1">
    <citation type="journal article" date="2012" name="New Phytol.">
        <title>Insight into trade-off between wood decay and parasitism from the genome of a fungal forest pathogen.</title>
        <authorList>
            <person name="Olson A."/>
            <person name="Aerts A."/>
            <person name="Asiegbu F."/>
            <person name="Belbahri L."/>
            <person name="Bouzid O."/>
            <person name="Broberg A."/>
            <person name="Canback B."/>
            <person name="Coutinho P.M."/>
            <person name="Cullen D."/>
            <person name="Dalman K."/>
            <person name="Deflorio G."/>
            <person name="van Diepen L.T."/>
            <person name="Dunand C."/>
            <person name="Duplessis S."/>
            <person name="Durling M."/>
            <person name="Gonthier P."/>
            <person name="Grimwood J."/>
            <person name="Fossdal C.G."/>
            <person name="Hansson D."/>
            <person name="Henrissat B."/>
            <person name="Hietala A."/>
            <person name="Himmelstrand K."/>
            <person name="Hoffmeister D."/>
            <person name="Hogberg N."/>
            <person name="James T.Y."/>
            <person name="Karlsson M."/>
            <person name="Kohler A."/>
            <person name="Kues U."/>
            <person name="Lee Y.H."/>
            <person name="Lin Y.C."/>
            <person name="Lind M."/>
            <person name="Lindquist E."/>
            <person name="Lombard V."/>
            <person name="Lucas S."/>
            <person name="Lunden K."/>
            <person name="Morin E."/>
            <person name="Murat C."/>
            <person name="Park J."/>
            <person name="Raffaello T."/>
            <person name="Rouze P."/>
            <person name="Salamov A."/>
            <person name="Schmutz J."/>
            <person name="Solheim H."/>
            <person name="Stahlberg J."/>
            <person name="Velez H."/>
            <person name="de Vries R.P."/>
            <person name="Wiebenga A."/>
            <person name="Woodward S."/>
            <person name="Yakovlev I."/>
            <person name="Garbelotto M."/>
            <person name="Martin F."/>
            <person name="Grigoriev I.V."/>
            <person name="Stenlid J."/>
        </authorList>
    </citation>
    <scope>NUCLEOTIDE SEQUENCE [LARGE SCALE GENOMIC DNA]</scope>
    <source>
        <strain evidence="1 2">TC 32-1</strain>
    </source>
</reference>
<accession>W4K2B6</accession>
<dbReference type="eggNOG" id="ENOG502SIZV">
    <property type="taxonomic scope" value="Eukaryota"/>
</dbReference>
<sequence>MGACSSVSLMVTDLISVDYGWLWLPDGVEEVQVYFKAGKVRNGYFTNSNITEHTMKAMDILSKHFPYNRHIFVFGNAKTRIKHPDDALSAQKMPKYPSKSNGPSNFGVLWDKLGANGKPVYGADRKVVREKVRMVNVMFDGHSQSLYFANGEDPDNKAGVFKGMQCWGKAKHTYQDLPPSSKEAALEQNVKTALASVLVQSIQQFSTWAQHLMDAYWKGLSGKQASWAAKRYHGHCRLPDSILEQLDEHHIE</sequence>
<name>W4K2B6_HETIT</name>
<protein>
    <submittedName>
        <fullName evidence="1">Uncharacterized protein</fullName>
    </submittedName>
</protein>
<dbReference type="RefSeq" id="XP_009548075.1">
    <property type="nucleotide sequence ID" value="XM_009549780.1"/>
</dbReference>
<dbReference type="GeneID" id="20670813"/>
<dbReference type="HOGENOM" id="CLU_005726_0_0_1"/>
<dbReference type="STRING" id="747525.W4K2B6"/>
<gene>
    <name evidence="1" type="ORF">HETIRDRAFT_322092</name>
</gene>
<dbReference type="KEGG" id="hir:HETIRDRAFT_322092"/>
<evidence type="ECO:0000313" key="2">
    <source>
        <dbReference type="Proteomes" id="UP000030671"/>
    </source>
</evidence>
<keyword evidence="2" id="KW-1185">Reference proteome</keyword>
<dbReference type="Proteomes" id="UP000030671">
    <property type="component" value="Unassembled WGS sequence"/>
</dbReference>
<dbReference type="OrthoDB" id="6511194at2759"/>
<dbReference type="EMBL" id="KI925460">
    <property type="protein sequence ID" value="ETW79490.1"/>
    <property type="molecule type" value="Genomic_DNA"/>
</dbReference>
<proteinExistence type="predicted"/>
<evidence type="ECO:0000313" key="1">
    <source>
        <dbReference type="EMBL" id="ETW79490.1"/>
    </source>
</evidence>